<keyword evidence="5" id="KW-1185">Reference proteome</keyword>
<dbReference type="RefSeq" id="XP_026734006.1">
    <property type="nucleotide sequence ID" value="XM_026878205.1"/>
</dbReference>
<evidence type="ECO:0000256" key="1">
    <source>
        <dbReference type="PROSITE-ProRule" id="PRU00371"/>
    </source>
</evidence>
<feature type="region of interest" description="Disordered" evidence="2">
    <location>
        <begin position="131"/>
        <end position="206"/>
    </location>
</feature>
<evidence type="ECO:0000313" key="5">
    <source>
        <dbReference type="Proteomes" id="UP000322000"/>
    </source>
</evidence>
<name>A0A7E5W120_TRINI</name>
<dbReference type="PANTHER" id="PTHR12243">
    <property type="entry name" value="MADF DOMAIN TRANSCRIPTION FACTOR"/>
    <property type="match status" value="1"/>
</dbReference>
<proteinExistence type="predicted"/>
<evidence type="ECO:0000256" key="2">
    <source>
        <dbReference type="SAM" id="MobiDB-lite"/>
    </source>
</evidence>
<feature type="domain" description="MADF" evidence="3">
    <location>
        <begin position="10"/>
        <end position="105"/>
    </location>
</feature>
<dbReference type="GO" id="GO:0005667">
    <property type="term" value="C:transcription regulator complex"/>
    <property type="evidence" value="ECO:0007669"/>
    <property type="project" value="TreeGrafter"/>
</dbReference>
<dbReference type="PROSITE" id="PS51029">
    <property type="entry name" value="MADF"/>
    <property type="match status" value="1"/>
</dbReference>
<dbReference type="KEGG" id="tnl:113498258"/>
<keyword evidence="1" id="KW-0539">Nucleus</keyword>
<dbReference type="GeneID" id="113498258"/>
<reference evidence="6" key="1">
    <citation type="submission" date="2025-08" db="UniProtKB">
        <authorList>
            <consortium name="RefSeq"/>
        </authorList>
    </citation>
    <scope>IDENTIFICATION</scope>
</reference>
<dbReference type="GO" id="GO:0006357">
    <property type="term" value="P:regulation of transcription by RNA polymerase II"/>
    <property type="evidence" value="ECO:0007669"/>
    <property type="project" value="TreeGrafter"/>
</dbReference>
<dbReference type="InterPro" id="IPR039353">
    <property type="entry name" value="TF_Adf1"/>
</dbReference>
<dbReference type="SMART" id="SM00595">
    <property type="entry name" value="MADF"/>
    <property type="match status" value="1"/>
</dbReference>
<dbReference type="InterPro" id="IPR004210">
    <property type="entry name" value="BESS_motif"/>
</dbReference>
<protein>
    <submittedName>
        <fullName evidence="6">Uncharacterized protein LOC113498258</fullName>
    </submittedName>
</protein>
<dbReference type="Proteomes" id="UP000322000">
    <property type="component" value="Chromosome 10"/>
</dbReference>
<gene>
    <name evidence="6" type="primary">LOC113498258</name>
</gene>
<comment type="subcellular location">
    <subcellularLocation>
        <location evidence="1">Nucleus</location>
    </subcellularLocation>
</comment>
<dbReference type="Pfam" id="PF10545">
    <property type="entry name" value="MADF_DNA_bdg"/>
    <property type="match status" value="1"/>
</dbReference>
<evidence type="ECO:0000313" key="6">
    <source>
        <dbReference type="RefSeq" id="XP_026734006.1"/>
    </source>
</evidence>
<accession>A0A7E5W120</accession>
<evidence type="ECO:0000259" key="4">
    <source>
        <dbReference type="PROSITE" id="PS51031"/>
    </source>
</evidence>
<sequence>MREFKYDVIQLIHCVRDRPCLWDKTIENYKDRVERRCAWKEIFCILDESYEEMTPEEKRFTEETILNKWTNVRDTFMKTLKTRLGRPKRKYLLYNHIKFLTKIVPEEEKNAAYLNEDNDVFMKQEAEAESSYPVEEQSFSQKRSKLSEFNDENATSDYSAGESSFSSTKRKSKKVSRDVNDSKEIKKKNRKSNVKDDGEKLSIDNDNTNDIDFVEVADNDPRIMNEDEAFFAALLPSIVKYTEDERLEFRIEVLGVMKRIKEKREWAE</sequence>
<dbReference type="GO" id="GO:0003677">
    <property type="term" value="F:DNA binding"/>
    <property type="evidence" value="ECO:0007669"/>
    <property type="project" value="InterPro"/>
</dbReference>
<dbReference type="PANTHER" id="PTHR12243:SF67">
    <property type="entry name" value="COREPRESSOR OF PANGOLIN, ISOFORM A-RELATED"/>
    <property type="match status" value="1"/>
</dbReference>
<feature type="domain" description="BESS" evidence="4">
    <location>
        <begin position="224"/>
        <end position="263"/>
    </location>
</feature>
<dbReference type="AlphaFoldDB" id="A0A7E5W120"/>
<feature type="compositionally biased region" description="Polar residues" evidence="2">
    <location>
        <begin position="152"/>
        <end position="162"/>
    </location>
</feature>
<dbReference type="InParanoid" id="A0A7E5W120"/>
<evidence type="ECO:0000259" key="3">
    <source>
        <dbReference type="PROSITE" id="PS51029"/>
    </source>
</evidence>
<dbReference type="InterPro" id="IPR006578">
    <property type="entry name" value="MADF-dom"/>
</dbReference>
<feature type="compositionally biased region" description="Basic and acidic residues" evidence="2">
    <location>
        <begin position="193"/>
        <end position="203"/>
    </location>
</feature>
<feature type="compositionally biased region" description="Basic and acidic residues" evidence="2">
    <location>
        <begin position="175"/>
        <end position="184"/>
    </location>
</feature>
<dbReference type="OrthoDB" id="8038273at2759"/>
<organism evidence="5 6">
    <name type="scientific">Trichoplusia ni</name>
    <name type="common">Cabbage looper</name>
    <dbReference type="NCBI Taxonomy" id="7111"/>
    <lineage>
        <taxon>Eukaryota</taxon>
        <taxon>Metazoa</taxon>
        <taxon>Ecdysozoa</taxon>
        <taxon>Arthropoda</taxon>
        <taxon>Hexapoda</taxon>
        <taxon>Insecta</taxon>
        <taxon>Pterygota</taxon>
        <taxon>Neoptera</taxon>
        <taxon>Endopterygota</taxon>
        <taxon>Lepidoptera</taxon>
        <taxon>Glossata</taxon>
        <taxon>Ditrysia</taxon>
        <taxon>Noctuoidea</taxon>
        <taxon>Noctuidae</taxon>
        <taxon>Plusiinae</taxon>
        <taxon>Trichoplusia</taxon>
    </lineage>
</organism>
<dbReference type="PROSITE" id="PS51031">
    <property type="entry name" value="BESS"/>
    <property type="match status" value="1"/>
</dbReference>
<dbReference type="GO" id="GO:0005634">
    <property type="term" value="C:nucleus"/>
    <property type="evidence" value="ECO:0007669"/>
    <property type="project" value="UniProtKB-SubCell"/>
</dbReference>